<feature type="transmembrane region" description="Helical" evidence="9">
    <location>
        <begin position="399"/>
        <end position="417"/>
    </location>
</feature>
<feature type="transmembrane region" description="Helical" evidence="9">
    <location>
        <begin position="513"/>
        <end position="534"/>
    </location>
</feature>
<evidence type="ECO:0000313" key="12">
    <source>
        <dbReference type="Proteomes" id="UP001208570"/>
    </source>
</evidence>
<accession>A0AAD9N9N2</accession>
<dbReference type="SUPFAM" id="SSF103473">
    <property type="entry name" value="MFS general substrate transporter"/>
    <property type="match status" value="1"/>
</dbReference>
<feature type="compositionally biased region" description="Basic and acidic residues" evidence="8">
    <location>
        <begin position="27"/>
        <end position="38"/>
    </location>
</feature>
<sequence>MSTDRISDSTGLDPKGLSTAVVNDQESMNRDERVEYCHTPDQQTDNEEDSHFEGEGTTTSEALATKNNDEVHPVTQKESPDDEHHSSENGRNELVPSVIDQTTGGCILVPEQRHASRSQSMIETGEHPPTRPNYGAIPSCSDVDRVFALVEDSQNDDQTDDINPSTSGLEETTNSAFGQMPGMTVEITRNENDLSPQKLPESLRYVMLNVVGTRPRDEIKFRRLKYRVESESQPLVPESPFVPRATKSQLPHTVLRQQSKRVILSRHRSVDRTTSVSTSVEASADQSYVSLSCSETQQSDNVSEVPSVRTEEGAAPSGLMHTTGRQKRVLIVLALNDLVSSMSLSILAPFFPKEARHKGISDALSGWVFGIFALVQCLTSPIFGKLLPRLGARFLSQSGLFFAGGCTILFGMLQYVSTEDNGFLFIVYCFVLRMFMAVGCAANSTATFAIAARAFPDNPATVFGLLETAVGFGLMMGPAIGGVLYEVGGFLAPFAAIGNVLNAEEDISMRDFLRIPAVTITAMAAFIACLAWVMPDPTLEPHLSRVYCLISNNILKHYAASYLFSHVVVKRSVLNLLRTSNLSNLV</sequence>
<keyword evidence="5" id="KW-0532">Neurotransmitter transport</keyword>
<dbReference type="Proteomes" id="UP001208570">
    <property type="component" value="Unassembled WGS sequence"/>
</dbReference>
<name>A0AAD9N9N2_9ANNE</name>
<keyword evidence="4 9" id="KW-0812">Transmembrane</keyword>
<dbReference type="Gene3D" id="1.20.1250.20">
    <property type="entry name" value="MFS general substrate transporter like domains"/>
    <property type="match status" value="1"/>
</dbReference>
<dbReference type="PRINTS" id="PR01035">
    <property type="entry name" value="TCRTETA"/>
</dbReference>
<evidence type="ECO:0000256" key="8">
    <source>
        <dbReference type="SAM" id="MobiDB-lite"/>
    </source>
</evidence>
<comment type="caution">
    <text evidence="11">The sequence shown here is derived from an EMBL/GenBank/DDBJ whole genome shotgun (WGS) entry which is preliminary data.</text>
</comment>
<dbReference type="PROSITE" id="PS50850">
    <property type="entry name" value="MFS"/>
    <property type="match status" value="1"/>
</dbReference>
<feature type="transmembrane region" description="Helical" evidence="9">
    <location>
        <begin position="329"/>
        <end position="352"/>
    </location>
</feature>
<evidence type="ECO:0000256" key="7">
    <source>
        <dbReference type="ARBA" id="ARBA00023136"/>
    </source>
</evidence>
<feature type="compositionally biased region" description="Polar residues" evidence="8">
    <location>
        <begin position="56"/>
        <end position="66"/>
    </location>
</feature>
<reference evidence="11" key="1">
    <citation type="journal article" date="2023" name="Mol. Biol. Evol.">
        <title>Third-Generation Sequencing Reveals the Adaptive Role of the Epigenome in Three Deep-Sea Polychaetes.</title>
        <authorList>
            <person name="Perez M."/>
            <person name="Aroh O."/>
            <person name="Sun Y."/>
            <person name="Lan Y."/>
            <person name="Juniper S.K."/>
            <person name="Young C.R."/>
            <person name="Angers B."/>
            <person name="Qian P.Y."/>
        </authorList>
    </citation>
    <scope>NUCLEOTIDE SEQUENCE</scope>
    <source>
        <strain evidence="11">P08H-3</strain>
    </source>
</reference>
<keyword evidence="7 9" id="KW-0472">Membrane</keyword>
<feature type="transmembrane region" description="Helical" evidence="9">
    <location>
        <begin position="364"/>
        <end position="387"/>
    </location>
</feature>
<evidence type="ECO:0000256" key="5">
    <source>
        <dbReference type="ARBA" id="ARBA00022775"/>
    </source>
</evidence>
<comment type="similarity">
    <text evidence="2">Belongs to the major facilitator superfamily. Vesicular transporter family.</text>
</comment>
<evidence type="ECO:0000259" key="10">
    <source>
        <dbReference type="PROSITE" id="PS50850"/>
    </source>
</evidence>
<evidence type="ECO:0000256" key="9">
    <source>
        <dbReference type="SAM" id="Phobius"/>
    </source>
</evidence>
<feature type="compositionally biased region" description="Polar residues" evidence="8">
    <location>
        <begin position="295"/>
        <end position="304"/>
    </location>
</feature>
<dbReference type="InterPro" id="IPR011701">
    <property type="entry name" value="MFS"/>
</dbReference>
<feature type="domain" description="Major facilitator superfamily (MFS) profile" evidence="10">
    <location>
        <begin position="329"/>
        <end position="586"/>
    </location>
</feature>
<keyword evidence="6 9" id="KW-1133">Transmembrane helix</keyword>
<evidence type="ECO:0000256" key="2">
    <source>
        <dbReference type="ARBA" id="ARBA00006829"/>
    </source>
</evidence>
<dbReference type="GO" id="GO:0022857">
    <property type="term" value="F:transmembrane transporter activity"/>
    <property type="evidence" value="ECO:0007669"/>
    <property type="project" value="InterPro"/>
</dbReference>
<dbReference type="InterPro" id="IPR050930">
    <property type="entry name" value="MFS_Vesicular_Transporter"/>
</dbReference>
<feature type="region of interest" description="Disordered" evidence="8">
    <location>
        <begin position="1"/>
        <end position="98"/>
    </location>
</feature>
<proteinExistence type="inferred from homology"/>
<feature type="transmembrane region" description="Helical" evidence="9">
    <location>
        <begin position="483"/>
        <end position="501"/>
    </location>
</feature>
<feature type="compositionally biased region" description="Polar residues" evidence="8">
    <location>
        <begin position="161"/>
        <end position="176"/>
    </location>
</feature>
<evidence type="ECO:0000256" key="3">
    <source>
        <dbReference type="ARBA" id="ARBA00022448"/>
    </source>
</evidence>
<keyword evidence="12" id="KW-1185">Reference proteome</keyword>
<evidence type="ECO:0000313" key="11">
    <source>
        <dbReference type="EMBL" id="KAK2160151.1"/>
    </source>
</evidence>
<keyword evidence="3" id="KW-0813">Transport</keyword>
<comment type="subcellular location">
    <subcellularLocation>
        <location evidence="1">Membrane</location>
        <topology evidence="1">Multi-pass membrane protein</topology>
    </subcellularLocation>
</comment>
<dbReference type="InterPro" id="IPR001958">
    <property type="entry name" value="Tet-R_TetA/multi-R_MdtG-like"/>
</dbReference>
<evidence type="ECO:0000256" key="1">
    <source>
        <dbReference type="ARBA" id="ARBA00004141"/>
    </source>
</evidence>
<dbReference type="InterPro" id="IPR020846">
    <property type="entry name" value="MFS_dom"/>
</dbReference>
<dbReference type="GO" id="GO:0016020">
    <property type="term" value="C:membrane"/>
    <property type="evidence" value="ECO:0007669"/>
    <property type="project" value="UniProtKB-SubCell"/>
</dbReference>
<gene>
    <name evidence="11" type="ORF">LSH36_139g05112</name>
</gene>
<feature type="region of interest" description="Disordered" evidence="8">
    <location>
        <begin position="154"/>
        <end position="176"/>
    </location>
</feature>
<dbReference type="PANTHER" id="PTHR23506">
    <property type="entry name" value="GH10249P"/>
    <property type="match status" value="1"/>
</dbReference>
<dbReference type="EMBL" id="JAODUP010000139">
    <property type="protein sequence ID" value="KAK2160151.1"/>
    <property type="molecule type" value="Genomic_DNA"/>
</dbReference>
<dbReference type="Pfam" id="PF07690">
    <property type="entry name" value="MFS_1"/>
    <property type="match status" value="1"/>
</dbReference>
<protein>
    <recommendedName>
        <fullName evidence="10">Major facilitator superfamily (MFS) profile domain-containing protein</fullName>
    </recommendedName>
</protein>
<dbReference type="InterPro" id="IPR036259">
    <property type="entry name" value="MFS_trans_sf"/>
</dbReference>
<organism evidence="11 12">
    <name type="scientific">Paralvinella palmiformis</name>
    <dbReference type="NCBI Taxonomy" id="53620"/>
    <lineage>
        <taxon>Eukaryota</taxon>
        <taxon>Metazoa</taxon>
        <taxon>Spiralia</taxon>
        <taxon>Lophotrochozoa</taxon>
        <taxon>Annelida</taxon>
        <taxon>Polychaeta</taxon>
        <taxon>Sedentaria</taxon>
        <taxon>Canalipalpata</taxon>
        <taxon>Terebellida</taxon>
        <taxon>Terebelliformia</taxon>
        <taxon>Alvinellidae</taxon>
        <taxon>Paralvinella</taxon>
    </lineage>
</organism>
<dbReference type="PANTHER" id="PTHR23506:SF26">
    <property type="entry name" value="MFS-TYPE TRANSPORTER SLC18B1"/>
    <property type="match status" value="1"/>
</dbReference>
<evidence type="ECO:0000256" key="6">
    <source>
        <dbReference type="ARBA" id="ARBA00022989"/>
    </source>
</evidence>
<feature type="compositionally biased region" description="Basic and acidic residues" evidence="8">
    <location>
        <begin position="78"/>
        <end position="91"/>
    </location>
</feature>
<dbReference type="AlphaFoldDB" id="A0AAD9N9N2"/>
<feature type="transmembrane region" description="Helical" evidence="9">
    <location>
        <begin position="423"/>
        <end position="448"/>
    </location>
</feature>
<feature type="region of interest" description="Disordered" evidence="8">
    <location>
        <begin position="295"/>
        <end position="319"/>
    </location>
</feature>
<evidence type="ECO:0000256" key="4">
    <source>
        <dbReference type="ARBA" id="ARBA00022692"/>
    </source>
</evidence>
<feature type="compositionally biased region" description="Polar residues" evidence="8">
    <location>
        <begin position="1"/>
        <end position="10"/>
    </location>
</feature>